<dbReference type="Proteomes" id="UP000254620">
    <property type="component" value="Unassembled WGS sequence"/>
</dbReference>
<feature type="transmembrane region" description="Helical" evidence="11">
    <location>
        <begin position="29"/>
        <end position="48"/>
    </location>
</feature>
<dbReference type="OrthoDB" id="5292355at2"/>
<keyword evidence="9 11" id="KW-0472">Membrane</keyword>
<evidence type="ECO:0000256" key="6">
    <source>
        <dbReference type="ARBA" id="ARBA00022692"/>
    </source>
</evidence>
<keyword evidence="6 11" id="KW-0812">Transmembrane</keyword>
<evidence type="ECO:0000256" key="4">
    <source>
        <dbReference type="ARBA" id="ARBA00022519"/>
    </source>
</evidence>
<dbReference type="GO" id="GO:0005886">
    <property type="term" value="C:plasma membrane"/>
    <property type="evidence" value="ECO:0007669"/>
    <property type="project" value="UniProtKB-SubCell"/>
</dbReference>
<keyword evidence="3 11" id="KW-1003">Cell membrane</keyword>
<name>A0A0F5F0P3_AVIPA</name>
<feature type="transmembrane region" description="Helical" evidence="11">
    <location>
        <begin position="141"/>
        <end position="161"/>
    </location>
</feature>
<evidence type="ECO:0000256" key="12">
    <source>
        <dbReference type="SAM" id="MobiDB-lite"/>
    </source>
</evidence>
<dbReference type="AlphaFoldDB" id="A0A0F5F0P3"/>
<evidence type="ECO:0000256" key="2">
    <source>
        <dbReference type="ARBA" id="ARBA00022448"/>
    </source>
</evidence>
<comment type="function">
    <text evidence="11">High affinity, high specificity proton-dependent sulfate transporter, which mediates sulfate uptake. Provides the sulfur source for the cysteine synthesis pathway.</text>
</comment>
<accession>A0A0F5F0P3</accession>
<evidence type="ECO:0000256" key="1">
    <source>
        <dbReference type="ARBA" id="ARBA00004141"/>
    </source>
</evidence>
<sequence length="282" mass="32458">MLHAKELSQGFHYFVMGWHLIGRKGVRDFVIMPILLNSLLLCGLFWLFMANIGGVIDGLISYVPDWLAWLNGVLFAFSIFMILLVFYFAFTTLSGFIAAPFNGLLAEKVEQMLTGENLIEMSTMDFIKDIPRMLGREWQKLCYSLPKLIGLFLLGFIPMIGQTVVPILTFLFTAWLMAIQYCDYPFDNHKIPFHIMRNELSEKHTMNLTFGSLITFCTFIPLMNLVIIPVAVCGATAMWVEQYRDSALFEFKSQKKSPQNSKEKRVNHQRDGVKHQSNRFIN</sequence>
<dbReference type="HAMAP" id="MF_00468">
    <property type="entry name" value="CysZ"/>
    <property type="match status" value="1"/>
</dbReference>
<feature type="region of interest" description="Disordered" evidence="12">
    <location>
        <begin position="254"/>
        <end position="282"/>
    </location>
</feature>
<keyword evidence="10 11" id="KW-0198">Cysteine biosynthesis</keyword>
<evidence type="ECO:0000256" key="11">
    <source>
        <dbReference type="HAMAP-Rule" id="MF_00468"/>
    </source>
</evidence>
<dbReference type="GO" id="GO:0000103">
    <property type="term" value="P:sulfate assimilation"/>
    <property type="evidence" value="ECO:0007669"/>
    <property type="project" value="InterPro"/>
</dbReference>
<feature type="transmembrane region" description="Helical" evidence="11">
    <location>
        <begin position="68"/>
        <end position="90"/>
    </location>
</feature>
<feature type="transmembrane region" description="Helical" evidence="11">
    <location>
        <begin position="207"/>
        <end position="240"/>
    </location>
</feature>
<dbReference type="InterPro" id="IPR059112">
    <property type="entry name" value="CysZ/EI24"/>
</dbReference>
<dbReference type="EMBL" id="UFSW01000002">
    <property type="protein sequence ID" value="SUV40589.1"/>
    <property type="molecule type" value="Genomic_DNA"/>
</dbReference>
<evidence type="ECO:0000256" key="10">
    <source>
        <dbReference type="ARBA" id="ARBA00023192"/>
    </source>
</evidence>
<dbReference type="eggNOG" id="COG2981">
    <property type="taxonomic scope" value="Bacteria"/>
</dbReference>
<dbReference type="STRING" id="728.VY92_03990"/>
<proteinExistence type="inferred from homology"/>
<dbReference type="PANTHER" id="PTHR37468">
    <property type="entry name" value="SULFATE TRANSPORTER CYSZ"/>
    <property type="match status" value="1"/>
</dbReference>
<dbReference type="PANTHER" id="PTHR37468:SF1">
    <property type="entry name" value="SULFATE TRANSPORTER CYSZ"/>
    <property type="match status" value="1"/>
</dbReference>
<evidence type="ECO:0000256" key="9">
    <source>
        <dbReference type="ARBA" id="ARBA00023136"/>
    </source>
</evidence>
<dbReference type="Pfam" id="PF07264">
    <property type="entry name" value="EI24"/>
    <property type="match status" value="1"/>
</dbReference>
<dbReference type="NCBIfam" id="NF003433">
    <property type="entry name" value="PRK04949.1"/>
    <property type="match status" value="1"/>
</dbReference>
<dbReference type="InterPro" id="IPR050480">
    <property type="entry name" value="CysZ-like"/>
</dbReference>
<evidence type="ECO:0000313" key="14">
    <source>
        <dbReference type="Proteomes" id="UP000254620"/>
    </source>
</evidence>
<reference evidence="13 14" key="1">
    <citation type="submission" date="2018-06" db="EMBL/GenBank/DDBJ databases">
        <authorList>
            <consortium name="Pathogen Informatics"/>
            <person name="Doyle S."/>
        </authorList>
    </citation>
    <scope>NUCLEOTIDE SEQUENCE [LARGE SCALE GENOMIC DNA]</scope>
    <source>
        <strain evidence="13 14">NCTC10926</strain>
    </source>
</reference>
<dbReference type="InterPro" id="IPR022985">
    <property type="entry name" value="Sulfate_CysZ"/>
</dbReference>
<keyword evidence="5 11" id="KW-0028">Amino-acid biosynthesis</keyword>
<evidence type="ECO:0000256" key="8">
    <source>
        <dbReference type="ARBA" id="ARBA00023032"/>
    </source>
</evidence>
<evidence type="ECO:0000256" key="7">
    <source>
        <dbReference type="ARBA" id="ARBA00022989"/>
    </source>
</evidence>
<keyword evidence="7 11" id="KW-1133">Transmembrane helix</keyword>
<evidence type="ECO:0000313" key="13">
    <source>
        <dbReference type="EMBL" id="SUV40589.1"/>
    </source>
</evidence>
<evidence type="ECO:0000256" key="3">
    <source>
        <dbReference type="ARBA" id="ARBA00022475"/>
    </source>
</evidence>
<gene>
    <name evidence="11 13" type="primary">cysZ</name>
    <name evidence="13" type="ORF">NCTC10926_02634</name>
</gene>
<evidence type="ECO:0000256" key="5">
    <source>
        <dbReference type="ARBA" id="ARBA00022605"/>
    </source>
</evidence>
<comment type="subcellular location">
    <subcellularLocation>
        <location evidence="11">Cell inner membrane</location>
        <topology evidence="11">Multi-pass membrane protein</topology>
    </subcellularLocation>
    <subcellularLocation>
        <location evidence="1">Membrane</location>
        <topology evidence="1">Multi-pass membrane protein</topology>
    </subcellularLocation>
</comment>
<dbReference type="GO" id="GO:0019344">
    <property type="term" value="P:cysteine biosynthetic process"/>
    <property type="evidence" value="ECO:0007669"/>
    <property type="project" value="UniProtKB-UniRule"/>
</dbReference>
<feature type="compositionally biased region" description="Basic and acidic residues" evidence="12">
    <location>
        <begin position="261"/>
        <end position="274"/>
    </location>
</feature>
<comment type="similarity">
    <text evidence="11">Belongs to the CysZ family.</text>
</comment>
<keyword evidence="2 11" id="KW-0813">Transport</keyword>
<organism evidence="13 14">
    <name type="scientific">Avibacterium paragallinarum</name>
    <name type="common">Haemophilus gallinarum</name>
    <dbReference type="NCBI Taxonomy" id="728"/>
    <lineage>
        <taxon>Bacteria</taxon>
        <taxon>Pseudomonadati</taxon>
        <taxon>Pseudomonadota</taxon>
        <taxon>Gammaproteobacteria</taxon>
        <taxon>Pasteurellales</taxon>
        <taxon>Pasteurellaceae</taxon>
        <taxon>Avibacterium</taxon>
    </lineage>
</organism>
<keyword evidence="8 11" id="KW-0764">Sulfate transport</keyword>
<dbReference type="RefSeq" id="WP_046097785.1">
    <property type="nucleotide sequence ID" value="NZ_LAEN01000007.1"/>
</dbReference>
<keyword evidence="4 11" id="KW-0997">Cell inner membrane</keyword>
<dbReference type="GO" id="GO:0009675">
    <property type="term" value="F:high-affinity sulfate:proton symporter activity"/>
    <property type="evidence" value="ECO:0007669"/>
    <property type="project" value="TreeGrafter"/>
</dbReference>
<protein>
    <recommendedName>
        <fullName evidence="11">Sulfate transporter CysZ</fullName>
    </recommendedName>
</protein>